<dbReference type="InterPro" id="IPR013120">
    <property type="entry name" value="FAR_NAD-bd"/>
</dbReference>
<evidence type="ECO:0000256" key="6">
    <source>
        <dbReference type="ARBA" id="ARBA00023315"/>
    </source>
</evidence>
<evidence type="ECO:0000256" key="2">
    <source>
        <dbReference type="ARBA" id="ARBA00022450"/>
    </source>
</evidence>
<feature type="active site" description="Proton acceptor; for dehydratase activity" evidence="7">
    <location>
        <position position="1311"/>
    </location>
</feature>
<dbReference type="Gene3D" id="3.30.70.3290">
    <property type="match status" value="1"/>
</dbReference>
<dbReference type="InterPro" id="IPR020841">
    <property type="entry name" value="PKS_Beta-ketoAc_synthase_dom"/>
</dbReference>
<dbReference type="PANTHER" id="PTHR45681:SF6">
    <property type="entry name" value="POLYKETIDE SYNTHASE 37"/>
    <property type="match status" value="1"/>
</dbReference>
<dbReference type="SUPFAM" id="SSF51735">
    <property type="entry name" value="NAD(P)-binding Rossmann-fold domains"/>
    <property type="match status" value="1"/>
</dbReference>
<dbReference type="SUPFAM" id="SSF52151">
    <property type="entry name" value="FabD/lysophospholipase-like"/>
    <property type="match status" value="1"/>
</dbReference>
<sequence>MRSLAQEGNRLLVFGPQALSAKGNDFRALQAKVAQLTWITHVITDLPNVWGDFVKEFPKYSLVSGETLLQKLIKWVDTGDIDLGTNNHLANIILSPLVIITHITEYLKYLQNGAPKTNHESSTETLGFCMGFLSALVVSVSNDSIDIERYGAAAIRLAMIIGGIVDAQDGLDAQGPSKSLATAWNSTKAAEELQQILVHFPEAYVSVSYDDQRATITTASKTVSTLQGQLRTAGIVANEIGLFGRFHNDWYAEDVDEIIDFVSSRPELVLPDATDLIYQTRSNSGTGLITSGKLHDHAIRTILVQHSNWYQTFKSIHDTQIKSLKTSVIAFGPEPCVPPSILREIKQNVIHASDIQAESIAPPPIVLPQQVKEDDIAVVGMSLKVAGADDTDEFWDLLCAGQSQHREVPRNRIKFDNDWREVGPKRKYFGNFLNDHDIFDQKFFKKSAREAASTDPQQRILLHVAYQALEQAGYFNSPEQDKRIGCFIGECANDYADNVACHQPNAFTATGNLKSFIAGKVSHYFGWTGTGLTLDTACSSSLVAVHLACKAILSGECNAALAGGVNMMNSALWVQNLAAASFLSPTGQCKPFDANADGYCRGEAVGVVFLKSMSAAIANGDQIIGTISSTGVSQNQNCTPIFVPNAPSLSTLFQDVIQDAQVDPKKISVVEAHGTGTQVGDPAEYDSIRRVLGGANLRSKPLAFGSVKGLVGHTEASSGLVSLIKILLMIQNKTIPPQASHESLNPHLNATADDKMEIITKKTTWDEDYRAALINNYGASGSNASAVVTEAPRLHESTTSATSFPVLDYPFHIFGKDDRAIRDYCTKLAKSLEAKGVNNLSIANLSFNICRQSNPTLDRGLVFTSRSVKELVEKLNAFQTGDVNVAATIVQPQLRPVVLCFGGQISTYVGLSKEVYENVRILARYLDQCDYACQSLGCESIFPGIFQRSPIEDTVKLQTMLFSIQYACGKSWIDSGVQPVAVVGHSFGELTSLCISGVLSLEYALKMIVGRATIIRESWGSEKGAMMAIEADQEEVQKLLAETSLPCEEAGQRAPTIACLNGPRSFTIAGSSRAIDIAGETISKNPAYSRFRFKKLNVTNAFHSTLVEPLMSDLEKVGQSLQFNEPSIHLERATEFYSSERLAARYVADHMRNPVFFNHAVQRISKKYPDAIFVEAGSNSTITNMASRALGSPVASHFQPVNITTDNGLQLLVDSTASLWKQGLMVPFWAHSRVQTYEYSPVFLPAYQFEKLRHWMEPVPPPTSSKQVVGGQAEEPKGLWSFIDYMDEKKRGARFRINTETDKYKELVSGHIIAQTAPICPATVEVDIAVEALISLYSNFATSGLQPRICNVDNQSPICIDSSRSVWLDVESQESAPNNWSWRIVSTGESSKASTVHVTGQIIFVSTDNAEWQLEFSRYERLIGHQRCVGLLNCDDADDIIQGRNIYRSFGEVVDYSAPYRGLQKLVGKGTESAGRVVKKYTGDSWLDALLSDAFSQVGGIWVNCMTDKDPGDMYIATGFEKWMRSPDITTDYKRPEAWDVFAYHQELPLEHSYLTDIFIFDSTNGKLTEVILGVNYHKVAKATMSKILARLSGLPTTSTSTNVKSSPAAAEGSSPVENGASGSGSKAKKTKSGAGQDVVNKTKGLLAEISGMGVEEISNEAQLADIGIDSLMGMELARELEGMFKCTLPSDELMNVTDFAGLVQIIKSTLGVSDDEEGSDQEGSEASSSESSTTFTPSTTATTVSDVEDNGNEKSIGKEKSVSYTGDLQLPSSTIIEAFEESRKLTDDFIANYRCADYMETVLPRQTQLCVALTVEAFEQLGCPIRSAKAGDILTRIPHDPQHQRLTNYLHKMLEEEARLIDTDGSKITRTAIAPPSKSSDAILEQLLRDFPDHEWANKLTHFAGSRLADVLKGECDGIKLIFGSDEGRRLVTGLYGDSLLNKLANVQMQDIVARVASKMPQDQGPLKILELGAGTGGTTKGMVALLAKLGVPVEYTFTDLSGSFVAAARKTFKEYPFMKYKVHDIEKSPPADLVGTQHIIIASNAMHATHNLEISTANVRKALRPDGFLMMLEMTSPVFWVDLIFGLFEGWWLFDDGREHAIGHQTLWERIMRAAGYGHIDWTDGNSPELEIQRVIIALASGPQYDRQPVAPLPQPEKQLQPAAGRKAAVDEYVRKYTEGFSLGERVERATSPSQYEQCVLITGATGSLGSHLVAHVAALPNVKTVVCLNRRSGSDANARQQKALEDRGILIDAASQSKLQVFQVTTSKPLLGLEKSDYEELLGKVTHIVHNAWPMTGKRPLSGLESQFQVMRNLIDFARDISAHRSKGSKVTLQLISSIAVVGHYPLWSGNVEVPEERMTLESVLPNGYGDAKFVCERMLEETLHKYPEQFRVMSVRPGQIAGSKVTGYWNAMEHLSFLFKSSQTLKVLPDFEGDLCWTPVDDVAGTCSDLLISDREPYLVYHIDNPVRQPWKEMIPLLAELLDIPRTNIVPFKEWVRRVRAFPGSVEWDNPAALLIDFLDDNFLRMSCGGLLLGTAKSCEHSPTLAAVGPVSVEVTKKYIQSWKNSGFLHK</sequence>
<dbReference type="Pfam" id="PF00109">
    <property type="entry name" value="ketoacyl-synt"/>
    <property type="match status" value="1"/>
</dbReference>
<dbReference type="InterPro" id="IPR032088">
    <property type="entry name" value="SAT"/>
</dbReference>
<keyword evidence="4" id="KW-0808">Transferase</keyword>
<protein>
    <submittedName>
        <fullName evidence="12">Conidial yellow pigment biosynthesis polyketide synthase</fullName>
    </submittedName>
</protein>
<keyword evidence="3" id="KW-0597">Phosphoprotein</keyword>
<evidence type="ECO:0000256" key="7">
    <source>
        <dbReference type="PROSITE-ProRule" id="PRU01363"/>
    </source>
</evidence>
<proteinExistence type="predicted"/>
<dbReference type="InterPro" id="IPR041068">
    <property type="entry name" value="HTH_51"/>
</dbReference>
<dbReference type="GO" id="GO:0016746">
    <property type="term" value="F:acyltransferase activity"/>
    <property type="evidence" value="ECO:0007669"/>
    <property type="project" value="UniProtKB-KW"/>
</dbReference>
<feature type="region of interest" description="C-terminal hotdog fold" evidence="7">
    <location>
        <begin position="1437"/>
        <end position="1586"/>
    </location>
</feature>
<feature type="domain" description="PKS/mFAS DH" evidence="11">
    <location>
        <begin position="1276"/>
        <end position="1586"/>
    </location>
</feature>
<accession>A0A093XN84</accession>
<evidence type="ECO:0000256" key="3">
    <source>
        <dbReference type="ARBA" id="ARBA00022553"/>
    </source>
</evidence>
<dbReference type="InterPro" id="IPR029063">
    <property type="entry name" value="SAM-dependent_MTases_sf"/>
</dbReference>
<dbReference type="InterPro" id="IPR016035">
    <property type="entry name" value="Acyl_Trfase/lysoPLipase"/>
</dbReference>
<keyword evidence="6" id="KW-0012">Acyltransferase</keyword>
<evidence type="ECO:0000259" key="9">
    <source>
        <dbReference type="PROSITE" id="PS50075"/>
    </source>
</evidence>
<dbReference type="Pfam" id="PF07993">
    <property type="entry name" value="NAD_binding_4"/>
    <property type="match status" value="1"/>
</dbReference>
<dbReference type="SUPFAM" id="SSF53901">
    <property type="entry name" value="Thiolase-like"/>
    <property type="match status" value="1"/>
</dbReference>
<reference evidence="12" key="1">
    <citation type="journal article" date="2014" name="PLoS Genet.">
        <title>Signature Gene Expression Reveals Novel Clues to the Molecular Mechanisms of Dimorphic Transition in Penicillium marneffei.</title>
        <authorList>
            <person name="Yang E."/>
            <person name="Wang G."/>
            <person name="Cai J."/>
            <person name="Woo P.C."/>
            <person name="Lau S.K."/>
            <person name="Yuen K.-Y."/>
            <person name="Chow W.-N."/>
            <person name="Lin X."/>
        </authorList>
    </citation>
    <scope>NUCLEOTIDE SEQUENCE [LARGE SCALE GENOMIC DNA]</scope>
    <source>
        <strain evidence="12">PM1</strain>
    </source>
</reference>
<organism evidence="12">
    <name type="scientific">Talaromyces marneffei PM1</name>
    <dbReference type="NCBI Taxonomy" id="1077442"/>
    <lineage>
        <taxon>Eukaryota</taxon>
        <taxon>Fungi</taxon>
        <taxon>Dikarya</taxon>
        <taxon>Ascomycota</taxon>
        <taxon>Pezizomycotina</taxon>
        <taxon>Eurotiomycetes</taxon>
        <taxon>Eurotiomycetidae</taxon>
        <taxon>Eurotiales</taxon>
        <taxon>Trichocomaceae</taxon>
        <taxon>Talaromyces</taxon>
        <taxon>Talaromyces sect. Talaromyces</taxon>
    </lineage>
</organism>
<dbReference type="Gene3D" id="3.10.129.110">
    <property type="entry name" value="Polyketide synthase dehydratase"/>
    <property type="match status" value="1"/>
</dbReference>
<evidence type="ECO:0000256" key="8">
    <source>
        <dbReference type="SAM" id="MobiDB-lite"/>
    </source>
</evidence>
<feature type="compositionally biased region" description="Polar residues" evidence="8">
    <location>
        <begin position="1597"/>
        <end position="1606"/>
    </location>
</feature>
<dbReference type="InterPro" id="IPR013217">
    <property type="entry name" value="Methyltransf_12"/>
</dbReference>
<dbReference type="InterPro" id="IPR009081">
    <property type="entry name" value="PP-bd_ACP"/>
</dbReference>
<comment type="pathway">
    <text evidence="1">Secondary metabolite biosynthesis.</text>
</comment>
<dbReference type="CDD" id="cd00833">
    <property type="entry name" value="PKS"/>
    <property type="match status" value="1"/>
</dbReference>
<dbReference type="Pfam" id="PF08242">
    <property type="entry name" value="Methyltransf_12"/>
    <property type="match status" value="1"/>
</dbReference>
<dbReference type="InterPro" id="IPR014043">
    <property type="entry name" value="Acyl_transferase_dom"/>
</dbReference>
<dbReference type="SUPFAM" id="SSF47336">
    <property type="entry name" value="ACP-like"/>
    <property type="match status" value="1"/>
</dbReference>
<dbReference type="GO" id="GO:0044550">
    <property type="term" value="P:secondary metabolite biosynthetic process"/>
    <property type="evidence" value="ECO:0007669"/>
    <property type="project" value="UniProtKB-ARBA"/>
</dbReference>
<comment type="caution">
    <text evidence="12">The sequence shown here is derived from an EMBL/GenBank/DDBJ whole genome shotgun (WGS) entry which is preliminary data.</text>
</comment>
<dbReference type="InterPro" id="IPR016036">
    <property type="entry name" value="Malonyl_transacylase_ACP-bd"/>
</dbReference>
<keyword evidence="5" id="KW-0511">Multifunctional enzyme</keyword>
<evidence type="ECO:0000313" key="12">
    <source>
        <dbReference type="EMBL" id="KFX46688.1"/>
    </source>
</evidence>
<dbReference type="Pfam" id="PF02801">
    <property type="entry name" value="Ketoacyl-synt_C"/>
    <property type="match status" value="1"/>
</dbReference>
<dbReference type="InterPro" id="IPR014031">
    <property type="entry name" value="Ketoacyl_synth_C"/>
</dbReference>
<evidence type="ECO:0000259" key="11">
    <source>
        <dbReference type="PROSITE" id="PS52019"/>
    </source>
</evidence>
<dbReference type="InterPro" id="IPR001227">
    <property type="entry name" value="Ac_transferase_dom_sf"/>
</dbReference>
<dbReference type="PROSITE" id="PS50075">
    <property type="entry name" value="CARRIER"/>
    <property type="match status" value="1"/>
</dbReference>
<dbReference type="InterPro" id="IPR049900">
    <property type="entry name" value="PKS_mFAS_DH"/>
</dbReference>
<evidence type="ECO:0000256" key="1">
    <source>
        <dbReference type="ARBA" id="ARBA00005179"/>
    </source>
</evidence>
<keyword evidence="2" id="KW-0596">Phosphopantetheine</keyword>
<dbReference type="Gene3D" id="3.40.366.10">
    <property type="entry name" value="Malonyl-Coenzyme A Acyl Carrier Protein, domain 2"/>
    <property type="match status" value="2"/>
</dbReference>
<dbReference type="EMBL" id="JPOX01000018">
    <property type="protein sequence ID" value="KFX46688.1"/>
    <property type="molecule type" value="Genomic_DNA"/>
</dbReference>
<feature type="domain" description="Carrier" evidence="9">
    <location>
        <begin position="1637"/>
        <end position="1711"/>
    </location>
</feature>
<feature type="region of interest" description="Disordered" evidence="8">
    <location>
        <begin position="1597"/>
        <end position="1636"/>
    </location>
</feature>
<evidence type="ECO:0000259" key="10">
    <source>
        <dbReference type="PROSITE" id="PS52004"/>
    </source>
</evidence>
<dbReference type="InterPro" id="IPR006162">
    <property type="entry name" value="Ppantetheine_attach_site"/>
</dbReference>
<dbReference type="SUPFAM" id="SSF55048">
    <property type="entry name" value="Probable ACP-binding domain of malonyl-CoA ACP transacylase"/>
    <property type="match status" value="1"/>
</dbReference>
<dbReference type="SMART" id="SM00827">
    <property type="entry name" value="PKS_AT"/>
    <property type="match status" value="1"/>
</dbReference>
<dbReference type="PROSITE" id="PS00012">
    <property type="entry name" value="PHOSPHOPANTETHEINE"/>
    <property type="match status" value="1"/>
</dbReference>
<dbReference type="InterPro" id="IPR042104">
    <property type="entry name" value="PKS_dehydratase_sf"/>
</dbReference>
<dbReference type="Gene3D" id="3.40.47.10">
    <property type="match status" value="1"/>
</dbReference>
<dbReference type="PROSITE" id="PS52019">
    <property type="entry name" value="PKS_MFAS_DH"/>
    <property type="match status" value="1"/>
</dbReference>
<dbReference type="SMART" id="SM00825">
    <property type="entry name" value="PKS_KS"/>
    <property type="match status" value="1"/>
</dbReference>
<dbReference type="Gene3D" id="3.40.50.720">
    <property type="entry name" value="NAD(P)-binding Rossmann-like Domain"/>
    <property type="match status" value="1"/>
</dbReference>
<dbReference type="Pfam" id="PF16073">
    <property type="entry name" value="SAT"/>
    <property type="match status" value="1"/>
</dbReference>
<dbReference type="eggNOG" id="KOG1202">
    <property type="taxonomic scope" value="Eukaryota"/>
</dbReference>
<dbReference type="Pfam" id="PF18558">
    <property type="entry name" value="HTH_51"/>
    <property type="match status" value="1"/>
</dbReference>
<dbReference type="Pfam" id="PF00698">
    <property type="entry name" value="Acyl_transf_1"/>
    <property type="match status" value="1"/>
</dbReference>
<dbReference type="Pfam" id="PF00550">
    <property type="entry name" value="PP-binding"/>
    <property type="match status" value="1"/>
</dbReference>
<feature type="domain" description="Ketosynthase family 3 (KS3)" evidence="10">
    <location>
        <begin position="373"/>
        <end position="790"/>
    </location>
</feature>
<dbReference type="InterPro" id="IPR036736">
    <property type="entry name" value="ACP-like_sf"/>
</dbReference>
<feature type="active site" description="Proton donor; for dehydratase activity" evidence="7">
    <location>
        <position position="1493"/>
    </location>
</feature>
<feature type="compositionally biased region" description="Low complexity" evidence="8">
    <location>
        <begin position="1725"/>
        <end position="1746"/>
    </location>
</feature>
<feature type="compositionally biased region" description="Basic and acidic residues" evidence="8">
    <location>
        <begin position="1752"/>
        <end position="1762"/>
    </location>
</feature>
<dbReference type="InterPro" id="IPR014030">
    <property type="entry name" value="Ketoacyl_synth_N"/>
</dbReference>
<dbReference type="Gene3D" id="1.10.1200.10">
    <property type="entry name" value="ACP-like"/>
    <property type="match status" value="1"/>
</dbReference>
<evidence type="ECO:0000256" key="5">
    <source>
        <dbReference type="ARBA" id="ARBA00023268"/>
    </source>
</evidence>
<dbReference type="InterPro" id="IPR050444">
    <property type="entry name" value="Polyketide_Synthase"/>
</dbReference>
<dbReference type="InterPro" id="IPR036291">
    <property type="entry name" value="NAD(P)-bd_dom_sf"/>
</dbReference>
<dbReference type="InterPro" id="IPR016039">
    <property type="entry name" value="Thiolase-like"/>
</dbReference>
<dbReference type="Gene3D" id="3.40.50.150">
    <property type="entry name" value="Vaccinia Virus protein VP39"/>
    <property type="match status" value="1"/>
</dbReference>
<evidence type="ECO:0000256" key="4">
    <source>
        <dbReference type="ARBA" id="ARBA00022679"/>
    </source>
</evidence>
<gene>
    <name evidence="12" type="ORF">GQ26_0181690</name>
</gene>
<dbReference type="SUPFAM" id="SSF53335">
    <property type="entry name" value="S-adenosyl-L-methionine-dependent methyltransferases"/>
    <property type="match status" value="1"/>
</dbReference>
<feature type="compositionally biased region" description="Acidic residues" evidence="8">
    <location>
        <begin position="1714"/>
        <end position="1724"/>
    </location>
</feature>
<name>A0A093XN84_TALMA</name>
<feature type="region of interest" description="Disordered" evidence="8">
    <location>
        <begin position="1713"/>
        <end position="1762"/>
    </location>
</feature>
<feature type="region of interest" description="N-terminal hotdog fold" evidence="7">
    <location>
        <begin position="1276"/>
        <end position="1409"/>
    </location>
</feature>
<dbReference type="PANTHER" id="PTHR45681">
    <property type="entry name" value="POLYKETIDE SYNTHASE 44-RELATED"/>
    <property type="match status" value="1"/>
</dbReference>
<dbReference type="HOGENOM" id="CLU_000022_6_2_1"/>
<dbReference type="PROSITE" id="PS52004">
    <property type="entry name" value="KS3_2"/>
    <property type="match status" value="1"/>
</dbReference>